<reference evidence="9" key="1">
    <citation type="submission" date="2017-02" db="UniProtKB">
        <authorList>
            <consortium name="WormBaseParasite"/>
        </authorList>
    </citation>
    <scope>IDENTIFICATION</scope>
</reference>
<organism evidence="7 9">
    <name type="scientific">Dracunculus medinensis</name>
    <name type="common">Guinea worm</name>
    <dbReference type="NCBI Taxonomy" id="318479"/>
    <lineage>
        <taxon>Eukaryota</taxon>
        <taxon>Metazoa</taxon>
        <taxon>Ecdysozoa</taxon>
        <taxon>Nematoda</taxon>
        <taxon>Chromadorea</taxon>
        <taxon>Rhabditida</taxon>
        <taxon>Spirurina</taxon>
        <taxon>Dracunculoidea</taxon>
        <taxon>Dracunculidae</taxon>
        <taxon>Dracunculus</taxon>
    </lineage>
</organism>
<keyword evidence="2" id="KW-0576">Peroxisome</keyword>
<feature type="domain" description="AMP-binding enzyme C-terminal" evidence="5">
    <location>
        <begin position="342"/>
        <end position="419"/>
    </location>
</feature>
<evidence type="ECO:0000259" key="5">
    <source>
        <dbReference type="Pfam" id="PF13193"/>
    </source>
</evidence>
<dbReference type="PANTHER" id="PTHR24096">
    <property type="entry name" value="LONG-CHAIN-FATTY-ACID--COA LIGASE"/>
    <property type="match status" value="1"/>
</dbReference>
<evidence type="ECO:0000313" key="9">
    <source>
        <dbReference type="WBParaSite" id="DME_0000947701-mRNA-1"/>
    </source>
</evidence>
<feature type="domain" description="AMP-dependent synthetase/ligase" evidence="4">
    <location>
        <begin position="25"/>
        <end position="181"/>
    </location>
</feature>
<reference evidence="6 8" key="2">
    <citation type="submission" date="2018-11" db="EMBL/GenBank/DDBJ databases">
        <authorList>
            <consortium name="Pathogen Informatics"/>
        </authorList>
    </citation>
    <scope>NUCLEOTIDE SEQUENCE [LARGE SCALE GENOMIC DNA]</scope>
</reference>
<evidence type="ECO:0000256" key="3">
    <source>
        <dbReference type="SAM" id="MobiDB-lite"/>
    </source>
</evidence>
<evidence type="ECO:0000256" key="2">
    <source>
        <dbReference type="ARBA" id="ARBA00023140"/>
    </source>
</evidence>
<evidence type="ECO:0000313" key="6">
    <source>
        <dbReference type="EMBL" id="VDN53181.1"/>
    </source>
</evidence>
<dbReference type="InterPro" id="IPR025110">
    <property type="entry name" value="AMP-bd_C"/>
</dbReference>
<protein>
    <submittedName>
        <fullName evidence="9">AMP-binding domain-containing protein</fullName>
    </submittedName>
</protein>
<feature type="domain" description="AMP-dependent synthetase/ligase" evidence="4">
    <location>
        <begin position="213"/>
        <end position="286"/>
    </location>
</feature>
<dbReference type="InterPro" id="IPR042099">
    <property type="entry name" value="ANL_N_sf"/>
</dbReference>
<dbReference type="PANTHER" id="PTHR24096:SF168">
    <property type="entry name" value="AMP-BINDING DOMAIN-CONTAINING PROTEIN"/>
    <property type="match status" value="1"/>
</dbReference>
<feature type="compositionally biased region" description="Polar residues" evidence="3">
    <location>
        <begin position="437"/>
        <end position="452"/>
    </location>
</feature>
<dbReference type="SUPFAM" id="SSF56801">
    <property type="entry name" value="Acetyl-CoA synthetase-like"/>
    <property type="match status" value="1"/>
</dbReference>
<dbReference type="InterPro" id="IPR000873">
    <property type="entry name" value="AMP-dep_synth/lig_dom"/>
</dbReference>
<comment type="subcellular location">
    <subcellularLocation>
        <location evidence="1">Peroxisome</location>
    </subcellularLocation>
</comment>
<evidence type="ECO:0000313" key="8">
    <source>
        <dbReference type="Proteomes" id="UP000274756"/>
    </source>
</evidence>
<gene>
    <name evidence="6" type="ORF">DME_LOCUS3154</name>
</gene>
<accession>A0A0N4UNJ4</accession>
<dbReference type="GO" id="GO:0005777">
    <property type="term" value="C:peroxisome"/>
    <property type="evidence" value="ECO:0007669"/>
    <property type="project" value="UniProtKB-SubCell"/>
</dbReference>
<keyword evidence="8" id="KW-1185">Reference proteome</keyword>
<evidence type="ECO:0000259" key="4">
    <source>
        <dbReference type="Pfam" id="PF00501"/>
    </source>
</evidence>
<dbReference type="OrthoDB" id="10253869at2759"/>
<dbReference type="AlphaFoldDB" id="A0A0N4UNJ4"/>
<sequence length="489" mass="54605">MEIQNPFQIIWENSSNDFAAFFNAKFAKYGSQLAMIDLEDGKQWRYSELCGWVEKCAKRLQEIGVAANTRIAMITCTTCQVIFVQLACSILQAVVVGINGYLPIGHAKYLFKFLHKEIKVIADVLCDFESFANDQNVTTTAKTNNKTGMMIFFSEGSTDPPKPTEISHQSIVINVQQLSCPVFSPPMQNQKFLLAISMLVKNTQVIINNDEMLTRFYILIQKINTFLVYGLTTASGFCTFSKFGNNNYKSVGVPLPGMVAKIVNIETNELCMPHQPGRLYVIGPQIQIRSHRSSKASNSLADVDGYLNTGDFAFYDRDGYIYIIGKIKNLIKYRGTLTPPSQVETFLLTHPGIEDCAVIGRQDALLGEVPAAFVVKTSKYSQLSPADVRQHVFGKIGHIKELRGGVFFVNEIPRSSSGKIIYRQLKQTWERDRSGLRETNSSSSLPNIGDGSTNKEKRGLRIAKLQKSASKPVIQINRVQIKGNTDHNI</sequence>
<dbReference type="EMBL" id="UYYG01000109">
    <property type="protein sequence ID" value="VDN53181.1"/>
    <property type="molecule type" value="Genomic_DNA"/>
</dbReference>
<name>A0A0N4UNJ4_DRAME</name>
<dbReference type="Pfam" id="PF13193">
    <property type="entry name" value="AMP-binding_C"/>
    <property type="match status" value="1"/>
</dbReference>
<dbReference type="GO" id="GO:0016405">
    <property type="term" value="F:CoA-ligase activity"/>
    <property type="evidence" value="ECO:0007669"/>
    <property type="project" value="TreeGrafter"/>
</dbReference>
<proteinExistence type="predicted"/>
<evidence type="ECO:0000313" key="7">
    <source>
        <dbReference type="Proteomes" id="UP000038040"/>
    </source>
</evidence>
<dbReference type="Gene3D" id="3.30.300.30">
    <property type="match status" value="1"/>
</dbReference>
<feature type="region of interest" description="Disordered" evidence="3">
    <location>
        <begin position="432"/>
        <end position="456"/>
    </location>
</feature>
<dbReference type="WBParaSite" id="DME_0000947701-mRNA-1">
    <property type="protein sequence ID" value="DME_0000947701-mRNA-1"/>
    <property type="gene ID" value="DME_0000947701"/>
</dbReference>
<dbReference type="InterPro" id="IPR045851">
    <property type="entry name" value="AMP-bd_C_sf"/>
</dbReference>
<dbReference type="Proteomes" id="UP000038040">
    <property type="component" value="Unplaced"/>
</dbReference>
<evidence type="ECO:0000256" key="1">
    <source>
        <dbReference type="ARBA" id="ARBA00004275"/>
    </source>
</evidence>
<dbReference type="Proteomes" id="UP000274756">
    <property type="component" value="Unassembled WGS sequence"/>
</dbReference>
<dbReference type="Gene3D" id="3.40.50.12780">
    <property type="entry name" value="N-terminal domain of ligase-like"/>
    <property type="match status" value="2"/>
</dbReference>
<dbReference type="Pfam" id="PF00501">
    <property type="entry name" value="AMP-binding"/>
    <property type="match status" value="2"/>
</dbReference>
<dbReference type="STRING" id="318479.A0A0N4UNJ4"/>